<feature type="signal peptide" evidence="2">
    <location>
        <begin position="1"/>
        <end position="18"/>
    </location>
</feature>
<feature type="region of interest" description="Disordered" evidence="1">
    <location>
        <begin position="33"/>
        <end position="86"/>
    </location>
</feature>
<evidence type="ECO:0000256" key="2">
    <source>
        <dbReference type="SAM" id="SignalP"/>
    </source>
</evidence>
<dbReference type="EMBL" id="JABWMH010000003">
    <property type="protein sequence ID" value="NVD28332.1"/>
    <property type="molecule type" value="Genomic_DNA"/>
</dbReference>
<gene>
    <name evidence="3" type="ORF">HUO14_10505</name>
</gene>
<accession>A0ABX2N3S9</accession>
<dbReference type="RefSeq" id="WP_100093782.1">
    <property type="nucleotide sequence ID" value="NZ_JABWMH010000003.1"/>
</dbReference>
<keyword evidence="2" id="KW-0732">Signal</keyword>
<reference evidence="3 4" key="1">
    <citation type="submission" date="2020-06" db="EMBL/GenBank/DDBJ databases">
        <authorList>
            <person name="Kim S.-J."/>
            <person name="Park S.-J."/>
        </authorList>
    </citation>
    <scope>NUCLEOTIDE SEQUENCE [LARGE SCALE GENOMIC DNA]</scope>
    <source>
        <strain evidence="3 4">SW-151</strain>
    </source>
</reference>
<evidence type="ECO:0000313" key="3">
    <source>
        <dbReference type="EMBL" id="NVD28332.1"/>
    </source>
</evidence>
<evidence type="ECO:0000256" key="1">
    <source>
        <dbReference type="SAM" id="MobiDB-lite"/>
    </source>
</evidence>
<sequence>MKSLIIILAVGVSAPAMAQHQGHDMSMPGMTMPAPKAKPEPKPTLKPKPASVAPKPALAKPQAKAAPKAKPAKIQPGPPNTVPTEAPMVMDHGSMDHSQMDEQPAMADMDHSTMDHGQMDHEAMDMPGNDMADMTAPMADETPPPEAGRGPARAADAIWGADAMSGSRKQLAAENGGMKTLWVMADRAEYRVRDGKNGYLWDGQGYYGGDIDKFWFKSEGEGNFGEKIESAEVQALWSHAIAPFFDLQAGVRQDFAPRDRTYAVIGIQGLAPYLFEIDGAAFLSDRGDLTARFEAEYDQRITQRLILQPRAELNLAAQDVPELGIGAGIDAAELGIRLRYEFAREFAPYIGIEQEWKVGQSARYARAGGEDPSVTNYVIGIRFWF</sequence>
<proteinExistence type="predicted"/>
<keyword evidence="4" id="KW-1185">Reference proteome</keyword>
<evidence type="ECO:0000313" key="4">
    <source>
        <dbReference type="Proteomes" id="UP000652427"/>
    </source>
</evidence>
<dbReference type="Pfam" id="PF05275">
    <property type="entry name" value="CopB"/>
    <property type="match status" value="1"/>
</dbReference>
<protein>
    <submittedName>
        <fullName evidence="3">Copper resistance protein B</fullName>
    </submittedName>
</protein>
<feature type="chain" id="PRO_5045893451" evidence="2">
    <location>
        <begin position="19"/>
        <end position="385"/>
    </location>
</feature>
<dbReference type="Proteomes" id="UP000652427">
    <property type="component" value="Unassembled WGS sequence"/>
</dbReference>
<comment type="caution">
    <text evidence="3">The sequence shown here is derived from an EMBL/GenBank/DDBJ whole genome shotgun (WGS) entry which is preliminary data.</text>
</comment>
<dbReference type="InterPro" id="IPR007939">
    <property type="entry name" value="Cu-R_B_prcur"/>
</dbReference>
<name>A0ABX2N3S9_9SPHN</name>
<feature type="compositionally biased region" description="Low complexity" evidence="1">
    <location>
        <begin position="47"/>
        <end position="75"/>
    </location>
</feature>
<organism evidence="3 4">
    <name type="scientific">Parasphingorhabdus flavimaris</name>
    <dbReference type="NCBI Taxonomy" id="266812"/>
    <lineage>
        <taxon>Bacteria</taxon>
        <taxon>Pseudomonadati</taxon>
        <taxon>Pseudomonadota</taxon>
        <taxon>Alphaproteobacteria</taxon>
        <taxon>Sphingomonadales</taxon>
        <taxon>Sphingomonadaceae</taxon>
        <taxon>Parasphingorhabdus</taxon>
    </lineage>
</organism>